<dbReference type="GO" id="GO:0003723">
    <property type="term" value="F:RNA binding"/>
    <property type="evidence" value="ECO:0007669"/>
    <property type="project" value="UniProtKB-UniRule"/>
</dbReference>
<feature type="domain" description="THUMP" evidence="3">
    <location>
        <begin position="153"/>
        <end position="258"/>
    </location>
</feature>
<gene>
    <name evidence="4" type="ORF">GGI25_005330</name>
</gene>
<dbReference type="PROSITE" id="PS51165">
    <property type="entry name" value="THUMP"/>
    <property type="match status" value="1"/>
</dbReference>
<dbReference type="PANTHER" id="PTHR13452:SF10">
    <property type="entry name" value="THUMP DOMAIN-CONTAINING PROTEIN 1"/>
    <property type="match status" value="1"/>
</dbReference>
<evidence type="ECO:0000313" key="5">
    <source>
        <dbReference type="Proteomes" id="UP001151518"/>
    </source>
</evidence>
<keyword evidence="1" id="KW-0694">RNA-binding</keyword>
<dbReference type="InterPro" id="IPR004114">
    <property type="entry name" value="THUMP_dom"/>
</dbReference>
<feature type="compositionally biased region" description="Polar residues" evidence="2">
    <location>
        <begin position="277"/>
        <end position="289"/>
    </location>
</feature>
<dbReference type="PANTHER" id="PTHR13452">
    <property type="entry name" value="THUMP DOMAIN CONTAINING PROTEIN 1-RELATED"/>
    <property type="match status" value="1"/>
</dbReference>
<comment type="caution">
    <text evidence="4">The sequence shown here is derived from an EMBL/GenBank/DDBJ whole genome shotgun (WGS) entry which is preliminary data.</text>
</comment>
<dbReference type="EMBL" id="JANBTW010000093">
    <property type="protein sequence ID" value="KAJ2671831.1"/>
    <property type="molecule type" value="Genomic_DNA"/>
</dbReference>
<protein>
    <recommendedName>
        <fullName evidence="3">THUMP domain-containing protein</fullName>
    </recommendedName>
</protein>
<sequence length="302" mass="33997">MSKRMAEKGGGASAAQQKRAKRFQQAKDRFKKPQNSFDISPGMKGFFVTSTRGREKKCAAETIDLLEEYAEKLYPNLEEEIANETTEDKSTTEQMSEGVDDIEDEIAREVAKLKSEKAPKLFRYLPTTIDCLVYIKCYKRIDPERLIQFMFDDLVKTKQRKTRFTGRLIPAKITTTSKLDAIVRGAKEVAHDLLAEDAEPTTFALVVNIRYCDDLKRDAVIPAVAAPLDVKHKVDLKNARYTLVIEVFKSMCTIGLVENYNALKRLNLQTLFDENLETNTGSPEKQAQANDAGVENGAPSTE</sequence>
<evidence type="ECO:0000256" key="1">
    <source>
        <dbReference type="PROSITE-ProRule" id="PRU00529"/>
    </source>
</evidence>
<dbReference type="InterPro" id="IPR040183">
    <property type="entry name" value="THUMPD1-like"/>
</dbReference>
<reference evidence="4" key="1">
    <citation type="submission" date="2022-07" db="EMBL/GenBank/DDBJ databases">
        <title>Phylogenomic reconstructions and comparative analyses of Kickxellomycotina fungi.</title>
        <authorList>
            <person name="Reynolds N.K."/>
            <person name="Stajich J.E."/>
            <person name="Barry K."/>
            <person name="Grigoriev I.V."/>
            <person name="Crous P."/>
            <person name="Smith M.E."/>
        </authorList>
    </citation>
    <scope>NUCLEOTIDE SEQUENCE</scope>
    <source>
        <strain evidence="4">NRRL 3115</strain>
    </source>
</reference>
<evidence type="ECO:0000259" key="3">
    <source>
        <dbReference type="PROSITE" id="PS51165"/>
    </source>
</evidence>
<proteinExistence type="predicted"/>
<accession>A0A9W8G408</accession>
<dbReference type="SUPFAM" id="SSF143437">
    <property type="entry name" value="THUMP domain-like"/>
    <property type="match status" value="1"/>
</dbReference>
<dbReference type="GO" id="GO:0006400">
    <property type="term" value="P:tRNA modification"/>
    <property type="evidence" value="ECO:0007669"/>
    <property type="project" value="InterPro"/>
</dbReference>
<name>A0A9W8G408_9FUNG</name>
<evidence type="ECO:0000256" key="2">
    <source>
        <dbReference type="SAM" id="MobiDB-lite"/>
    </source>
</evidence>
<organism evidence="4 5">
    <name type="scientific">Coemansia spiralis</name>
    <dbReference type="NCBI Taxonomy" id="417178"/>
    <lineage>
        <taxon>Eukaryota</taxon>
        <taxon>Fungi</taxon>
        <taxon>Fungi incertae sedis</taxon>
        <taxon>Zoopagomycota</taxon>
        <taxon>Kickxellomycotina</taxon>
        <taxon>Kickxellomycetes</taxon>
        <taxon>Kickxellales</taxon>
        <taxon>Kickxellaceae</taxon>
        <taxon>Coemansia</taxon>
    </lineage>
</organism>
<feature type="compositionally biased region" description="Basic residues" evidence="2">
    <location>
        <begin position="18"/>
        <end position="32"/>
    </location>
</feature>
<dbReference type="OrthoDB" id="367221at2759"/>
<dbReference type="CDD" id="cd11717">
    <property type="entry name" value="THUMP_THUMPD1_like"/>
    <property type="match status" value="1"/>
</dbReference>
<feature type="region of interest" description="Disordered" evidence="2">
    <location>
        <begin position="1"/>
        <end position="38"/>
    </location>
</feature>
<dbReference type="AlphaFoldDB" id="A0A9W8G408"/>
<evidence type="ECO:0000313" key="4">
    <source>
        <dbReference type="EMBL" id="KAJ2671831.1"/>
    </source>
</evidence>
<dbReference type="Gene3D" id="3.30.2300.10">
    <property type="entry name" value="THUMP superfamily"/>
    <property type="match status" value="1"/>
</dbReference>
<dbReference type="Pfam" id="PF02926">
    <property type="entry name" value="THUMP"/>
    <property type="match status" value="1"/>
</dbReference>
<dbReference type="Proteomes" id="UP001151518">
    <property type="component" value="Unassembled WGS sequence"/>
</dbReference>
<feature type="region of interest" description="Disordered" evidence="2">
    <location>
        <begin position="277"/>
        <end position="302"/>
    </location>
</feature>